<organism evidence="1">
    <name type="scientific">Peptoniphilus harei</name>
    <dbReference type="NCBI Taxonomy" id="54005"/>
    <lineage>
        <taxon>Bacteria</taxon>
        <taxon>Bacillati</taxon>
        <taxon>Bacillota</taxon>
        <taxon>Tissierellia</taxon>
        <taxon>Tissierellales</taxon>
        <taxon>Peptoniphilaceae</taxon>
        <taxon>Peptoniphilus</taxon>
    </lineage>
</organism>
<dbReference type="PATRIC" id="fig|54005.3.peg.284"/>
<gene>
    <name evidence="1" type="ORF">HMPREF3229_00288</name>
</gene>
<sequence>MKNKDFVKSFEVINNDDFIKNYGVIKLSGFTKNQSIEFFRQRKKTSFDI</sequence>
<evidence type="ECO:0000313" key="1">
    <source>
        <dbReference type="EMBL" id="KXA31566.1"/>
    </source>
</evidence>
<evidence type="ECO:0000313" key="2">
    <source>
        <dbReference type="Proteomes" id="UP000070174"/>
    </source>
</evidence>
<comment type="caution">
    <text evidence="1">The sequence shown here is derived from an EMBL/GenBank/DDBJ whole genome shotgun (WGS) entry which is preliminary data.</text>
</comment>
<name>A0A133PRX0_9FIRM</name>
<reference evidence="1 2" key="1">
    <citation type="submission" date="2016-01" db="EMBL/GenBank/DDBJ databases">
        <authorList>
            <person name="Oliw E.H."/>
        </authorList>
    </citation>
    <scope>NUCLEOTIDE SEQUENCE [LARGE SCALE GENOMIC DNA]</scope>
    <source>
        <strain evidence="1 2">CMW7756A</strain>
    </source>
</reference>
<dbReference type="AlphaFoldDB" id="A0A133PRX0"/>
<dbReference type="Proteomes" id="UP000070174">
    <property type="component" value="Unassembled WGS sequence"/>
</dbReference>
<dbReference type="EMBL" id="LRQE01000006">
    <property type="protein sequence ID" value="KXA31566.1"/>
    <property type="molecule type" value="Genomic_DNA"/>
</dbReference>
<protein>
    <submittedName>
        <fullName evidence="1">Uncharacterized protein</fullName>
    </submittedName>
</protein>
<accession>A0A133PRX0</accession>
<proteinExistence type="predicted"/>